<proteinExistence type="predicted"/>
<dbReference type="Pfam" id="PF21831">
    <property type="entry name" value="DUF6891"/>
    <property type="match status" value="1"/>
</dbReference>
<dbReference type="AlphaFoldDB" id="A0A0H4XF80"/>
<evidence type="ECO:0000259" key="1">
    <source>
        <dbReference type="Pfam" id="PF21831"/>
    </source>
</evidence>
<name>A0A0H4XF80_9BACT</name>
<feature type="domain" description="DUF6891" evidence="1">
    <location>
        <begin position="187"/>
        <end position="379"/>
    </location>
</feature>
<evidence type="ECO:0000313" key="2">
    <source>
        <dbReference type="EMBL" id="AKQ66837.1"/>
    </source>
</evidence>
<dbReference type="InterPro" id="IPR054186">
    <property type="entry name" value="DUF6891"/>
</dbReference>
<gene>
    <name evidence="2" type="ORF">A176_003749</name>
</gene>
<sequence length="479" mass="53562">MSNESQYDQVRAIADEVLAGVKDISLHGWDDGRWYVLLDQINYDTAEVVERPLVSNMGEVLAPELIAKLGLTEQVEELVRRLLALGFAPEPQPPSARSQILAVAREVMKGSGMDAVVVQDDEGHLQAGVEVFIESRWRLEFRALASTRGDVPFPKLAEALGLRERAETLARRLGALAYTPTPLSEEEAALVPKALEQLWLGFTYGLRSLDDLAEATDHPSWYDLDEDRVRREVWRQLDAKVRARLDEEKQWPDILEVDRLAAAFEDLHRAGIVAEMGATNTLSSGWSLVRERAEELESRGESPWAAAFFHTQDLDHALTGGELNIAFGTLEGEELSDADGKVAEAIVTSLREHGFEPEWKGSVHSRVAVRPAFNWRRRRARVDVTEDIKVSPYRMGPSLVGLLPRARSMTLQVDSLLPYDLDQVQSDSLEEIILEFDSAALAQCLAEDVQTRVTGRFPKLRRLVLAASSERMAPIRIDL</sequence>
<reference evidence="2 3" key="1">
    <citation type="journal article" date="2016" name="PLoS ONE">
        <title>Complete Genome Sequence and Comparative Genomics of a Novel Myxobacterium Myxococcus hansupus.</title>
        <authorList>
            <person name="Sharma G."/>
            <person name="Narwani T."/>
            <person name="Subramanian S."/>
        </authorList>
    </citation>
    <scope>NUCLEOTIDE SEQUENCE [LARGE SCALE GENOMIC DNA]</scope>
    <source>
        <strain evidence="3">mixupus</strain>
    </source>
</reference>
<accession>A0A0H4XF80</accession>
<keyword evidence="3" id="KW-1185">Reference proteome</keyword>
<dbReference type="KEGG" id="mym:A176_003749"/>
<dbReference type="Proteomes" id="UP000009026">
    <property type="component" value="Chromosome"/>
</dbReference>
<protein>
    <recommendedName>
        <fullName evidence="1">DUF6891 domain-containing protein</fullName>
    </recommendedName>
</protein>
<organism evidence="2 3">
    <name type="scientific">Pseudomyxococcus hansupus</name>
    <dbReference type="NCBI Taxonomy" id="1297742"/>
    <lineage>
        <taxon>Bacteria</taxon>
        <taxon>Pseudomonadati</taxon>
        <taxon>Myxococcota</taxon>
        <taxon>Myxococcia</taxon>
        <taxon>Myxococcales</taxon>
        <taxon>Cystobacterineae</taxon>
        <taxon>Myxococcaceae</taxon>
        <taxon>Pseudomyxococcus</taxon>
    </lineage>
</organism>
<evidence type="ECO:0000313" key="3">
    <source>
        <dbReference type="Proteomes" id="UP000009026"/>
    </source>
</evidence>
<dbReference type="PATRIC" id="fig|1297742.4.peg.3788"/>
<dbReference type="RefSeq" id="WP_002640308.1">
    <property type="nucleotide sequence ID" value="NZ_CP012109.1"/>
</dbReference>
<dbReference type="EMBL" id="CP012109">
    <property type="protein sequence ID" value="AKQ66837.1"/>
    <property type="molecule type" value="Genomic_DNA"/>
</dbReference>
<dbReference type="OrthoDB" id="5515732at2"/>
<dbReference type="STRING" id="1297742.A176_003749"/>